<dbReference type="EMBL" id="LNJC01000037">
    <property type="protein sequence ID" value="KYC49372.1"/>
    <property type="molecule type" value="Genomic_DNA"/>
</dbReference>
<proteinExistence type="predicted"/>
<evidence type="ECO:0008006" key="6">
    <source>
        <dbReference type="Google" id="ProtNLM"/>
    </source>
</evidence>
<dbReference type="EMBL" id="LNGE01000039">
    <property type="protein sequence ID" value="KYC44867.1"/>
    <property type="molecule type" value="Genomic_DNA"/>
</dbReference>
<dbReference type="Proteomes" id="UP000091929">
    <property type="component" value="Unassembled WGS sequence"/>
</dbReference>
<evidence type="ECO:0000313" key="2">
    <source>
        <dbReference type="EMBL" id="KYC47011.1"/>
    </source>
</evidence>
<dbReference type="Pfam" id="PF12646">
    <property type="entry name" value="DUF3783"/>
    <property type="match status" value="1"/>
</dbReference>
<evidence type="ECO:0000313" key="1">
    <source>
        <dbReference type="EMBL" id="KYC44867.1"/>
    </source>
</evidence>
<name>A0A150IPN6_9EURY</name>
<dbReference type="Proteomes" id="UP000092403">
    <property type="component" value="Unassembled WGS sequence"/>
</dbReference>
<reference evidence="4 5" key="1">
    <citation type="journal article" date="2016" name="ISME J.">
        <title>Chasing the elusive Euryarchaeota class WSA2: genomes reveal a uniquely fastidious methyl-reducing methanogen.</title>
        <authorList>
            <person name="Nobu M.K."/>
            <person name="Narihiro T."/>
            <person name="Kuroda K."/>
            <person name="Mei R."/>
            <person name="Liu W.T."/>
        </authorList>
    </citation>
    <scope>NUCLEOTIDE SEQUENCE [LARGE SCALE GENOMIC DNA]</scope>
    <source>
        <strain evidence="1">B03fssc0709_Meth_Bin005</strain>
        <strain evidence="2">B15fssc0709_Meth_Bin003</strain>
        <strain evidence="3">BMIXfssc0709_Meth_Bin006</strain>
    </source>
</reference>
<evidence type="ECO:0000313" key="4">
    <source>
        <dbReference type="Proteomes" id="UP000091929"/>
    </source>
</evidence>
<accession>A0A150IPN6</accession>
<organism evidence="2 4">
    <name type="scientific">Candidatus Methanofastidiosum methylothiophilum</name>
    <dbReference type="NCBI Taxonomy" id="1705564"/>
    <lineage>
        <taxon>Archaea</taxon>
        <taxon>Methanobacteriati</taxon>
        <taxon>Methanobacteriota</taxon>
        <taxon>Stenosarchaea group</taxon>
        <taxon>Candidatus Methanofastidiosia</taxon>
        <taxon>Candidatus Methanofastidiosales</taxon>
        <taxon>Candidatus Methanofastidiosaceae</taxon>
        <taxon>Candidatus Methanofastidiosum</taxon>
    </lineage>
</organism>
<gene>
    <name evidence="1" type="ORF">APG10_01368</name>
    <name evidence="2" type="ORF">APG11_01510</name>
    <name evidence="3" type="ORF">APG12_01518</name>
</gene>
<dbReference type="AlphaFoldDB" id="A0A150IPN6"/>
<evidence type="ECO:0000313" key="5">
    <source>
        <dbReference type="Proteomes" id="UP000092401"/>
    </source>
</evidence>
<dbReference type="Proteomes" id="UP000092401">
    <property type="component" value="Unassembled WGS sequence"/>
</dbReference>
<protein>
    <recommendedName>
        <fullName evidence="6">DUF3783 domain-containing protein</fullName>
    </recommendedName>
</protein>
<accession>A0A150IIU1</accession>
<sequence length="128" mass="15390">MKKQKHIVIYGYNKEDVNKLIIFLENKLDVKLEIISASGKESFKIADILENSESTFFEEKEEKVVMFLDFLDEEIRYLLYNFSEINIPKPLFCVLTEHNIEWNFDKLIMDLKEERKHFEEKRKSESSC</sequence>
<comment type="caution">
    <text evidence="2">The sequence shown here is derived from an EMBL/GenBank/DDBJ whole genome shotgun (WGS) entry which is preliminary data.</text>
</comment>
<accession>A0A150IWS8</accession>
<dbReference type="EMBL" id="LNGF01000036">
    <property type="protein sequence ID" value="KYC47011.1"/>
    <property type="molecule type" value="Genomic_DNA"/>
</dbReference>
<evidence type="ECO:0000313" key="3">
    <source>
        <dbReference type="EMBL" id="KYC49372.1"/>
    </source>
</evidence>
<dbReference type="InterPro" id="IPR016621">
    <property type="entry name" value="UCP014543"/>
</dbReference>